<reference evidence="3" key="1">
    <citation type="submission" date="2024-10" db="EMBL/GenBank/DDBJ databases">
        <authorList>
            <person name="Ryan C."/>
        </authorList>
    </citation>
    <scope>NUCLEOTIDE SEQUENCE [LARGE SCALE GENOMIC DNA]</scope>
</reference>
<feature type="transmembrane region" description="Helical" evidence="1">
    <location>
        <begin position="251"/>
        <end position="269"/>
    </location>
</feature>
<name>A0ABC9GYR1_9POAL</name>
<dbReference type="Proteomes" id="UP001497457">
    <property type="component" value="Unassembled WGS sequence"/>
</dbReference>
<sequence>MAAQPLPAPPRGAAGGGGGGFFGFLKDGVVMVTRNRSLFLPLAALHAARSTAHLAAKTLAFRSFAAAYLAGRWRLLLPAGAAYLAAHATLGLAIDAAIAAAAASSSRSGEGQDTTLASVPGKVKGNLVGPMATAAFGRIVEWGLVGVGMLLAIPAAVYMDTAIALLALLFQIVAFLFALLYSGAVCEVAVVVAAAEPGLRGAGAAGRARRLMRGARKLAQAALYSLVSWALKKAIWKAHAAAVARLPDSGLLSTTALFPVHGVVVYLLLGALKVLRTATVTAYYLDCRRTKEEDKAGHRD</sequence>
<feature type="transmembrane region" description="Helical" evidence="1">
    <location>
        <begin position="165"/>
        <end position="193"/>
    </location>
</feature>
<dbReference type="EMBL" id="OZ075127">
    <property type="protein sequence ID" value="CAL4952405.1"/>
    <property type="molecule type" value="Genomic_DNA"/>
</dbReference>
<feature type="transmembrane region" description="Helical" evidence="1">
    <location>
        <begin position="139"/>
        <end position="159"/>
    </location>
</feature>
<evidence type="ECO:0000313" key="2">
    <source>
        <dbReference type="EMBL" id="CAL4952405.1"/>
    </source>
</evidence>
<protein>
    <submittedName>
        <fullName evidence="3">Uncharacterized protein</fullName>
    </submittedName>
</protein>
<dbReference type="EMBL" id="CAXIPR030000607">
    <property type="protein sequence ID" value="CAM0146497.1"/>
    <property type="molecule type" value="Genomic_DNA"/>
</dbReference>
<dbReference type="Proteomes" id="UP001497457">
    <property type="component" value="Chromosome 17b"/>
</dbReference>
<gene>
    <name evidence="3" type="ORF">URODEC1_LOCUS120068</name>
    <name evidence="2" type="ORF">URODEC1_LOCUS39494</name>
</gene>
<keyword evidence="1" id="KW-0812">Transmembrane</keyword>
<dbReference type="AlphaFoldDB" id="A0ABC9GYR1"/>
<organism evidence="3 4">
    <name type="scientific">Urochloa decumbens</name>
    <dbReference type="NCBI Taxonomy" id="240449"/>
    <lineage>
        <taxon>Eukaryota</taxon>
        <taxon>Viridiplantae</taxon>
        <taxon>Streptophyta</taxon>
        <taxon>Embryophyta</taxon>
        <taxon>Tracheophyta</taxon>
        <taxon>Spermatophyta</taxon>
        <taxon>Magnoliopsida</taxon>
        <taxon>Liliopsida</taxon>
        <taxon>Poales</taxon>
        <taxon>Poaceae</taxon>
        <taxon>PACMAD clade</taxon>
        <taxon>Panicoideae</taxon>
        <taxon>Panicodae</taxon>
        <taxon>Paniceae</taxon>
        <taxon>Melinidinae</taxon>
        <taxon>Urochloa</taxon>
    </lineage>
</organism>
<evidence type="ECO:0000313" key="3">
    <source>
        <dbReference type="EMBL" id="CAM0146497.1"/>
    </source>
</evidence>
<proteinExistence type="predicted"/>
<accession>A0ABC9GYR1</accession>
<keyword evidence="1" id="KW-1133">Transmembrane helix</keyword>
<dbReference type="PANTHER" id="PTHR34483">
    <property type="entry name" value="OS09G0129800 PROTEIN"/>
    <property type="match status" value="1"/>
</dbReference>
<dbReference type="PANTHER" id="PTHR34483:SF7">
    <property type="entry name" value="TRANSMEMBRANE PROTEIN"/>
    <property type="match status" value="1"/>
</dbReference>
<keyword evidence="4" id="KW-1185">Reference proteome</keyword>
<keyword evidence="1" id="KW-0472">Membrane</keyword>
<evidence type="ECO:0000256" key="1">
    <source>
        <dbReference type="SAM" id="Phobius"/>
    </source>
</evidence>
<evidence type="ECO:0000313" key="4">
    <source>
        <dbReference type="Proteomes" id="UP001497457"/>
    </source>
</evidence>